<comment type="caution">
    <text evidence="3">The sequence shown here is derived from an EMBL/GenBank/DDBJ whole genome shotgun (WGS) entry which is preliminary data.</text>
</comment>
<proteinExistence type="predicted"/>
<accession>A0A4Z1EA76</accession>
<sequence length="489" mass="57309">MDKFLFDQHLQDCTIVQEKTTCFETFLYADPEYRTTVSEETILEVEEFDDFLGQKGRFKNKNQGCIGGIRLILQGNAIHPNTFEPTFLSLPNGFHKKVVDAMHLPHSWVETLSAVGPFYWSGYEQNENDLYLQIIYRKSDVKNASDARSWELVLSHSLRTGVTNAFFKGTPRADVTRCITCLRQCIGEIDHPLFLPALVLSCDVYFEDELFRGNRERVRILEKEAVHASHLYADPDYTKRGIFNLLKINSDLVDCHKNVLWKRSEGDTTVVQKMGKTLFDFEKLCVDERKERLREVQAMMEGRLELVQSRLQGINTHCEATISRLKLIGNLLENLALLDIHGQEEWKRFSRERRQKTTRLGEIEDRELIAKERTQNRELEIMLETRKQTAMSLLGIFFLPGTFFAAIFSTTFFNFQHGDYAGMVSKKFYIYWATTIPTTVTILGIWLLWQSRSKRMLERKNEELRNIEEQSRKARNEIYREENNYWRTD</sequence>
<feature type="transmembrane region" description="Helical" evidence="2">
    <location>
        <begin position="429"/>
        <end position="449"/>
    </location>
</feature>
<keyword evidence="4" id="KW-1185">Reference proteome</keyword>
<keyword evidence="1" id="KW-0175">Coiled coil</keyword>
<keyword evidence="2" id="KW-0472">Membrane</keyword>
<name>A0A4Z1EA76_9HELO</name>
<evidence type="ECO:0000256" key="1">
    <source>
        <dbReference type="SAM" id="Coils"/>
    </source>
</evidence>
<evidence type="ECO:0000313" key="3">
    <source>
        <dbReference type="EMBL" id="TGO09095.1"/>
    </source>
</evidence>
<dbReference type="OrthoDB" id="2830640at2759"/>
<protein>
    <submittedName>
        <fullName evidence="3">Uncharacterized protein</fullName>
    </submittedName>
</protein>
<dbReference type="Proteomes" id="UP000297777">
    <property type="component" value="Unassembled WGS sequence"/>
</dbReference>
<gene>
    <name evidence="3" type="ORF">BTUL_0180g00280</name>
</gene>
<dbReference type="EMBL" id="PQXH01000180">
    <property type="protein sequence ID" value="TGO09095.1"/>
    <property type="molecule type" value="Genomic_DNA"/>
</dbReference>
<evidence type="ECO:0000313" key="4">
    <source>
        <dbReference type="Proteomes" id="UP000297777"/>
    </source>
</evidence>
<keyword evidence="2" id="KW-1133">Transmembrane helix</keyword>
<feature type="transmembrane region" description="Helical" evidence="2">
    <location>
        <begin position="390"/>
        <end position="409"/>
    </location>
</feature>
<evidence type="ECO:0000256" key="2">
    <source>
        <dbReference type="SAM" id="Phobius"/>
    </source>
</evidence>
<dbReference type="Gene3D" id="1.20.58.340">
    <property type="entry name" value="Magnesium transport protein CorA, transmembrane region"/>
    <property type="match status" value="1"/>
</dbReference>
<keyword evidence="2" id="KW-0812">Transmembrane</keyword>
<reference evidence="3 4" key="1">
    <citation type="submission" date="2017-12" db="EMBL/GenBank/DDBJ databases">
        <title>Comparative genomics of Botrytis spp.</title>
        <authorList>
            <person name="Valero-Jimenez C.A."/>
            <person name="Tapia P."/>
            <person name="Veloso J."/>
            <person name="Silva-Moreno E."/>
            <person name="Staats M."/>
            <person name="Valdes J.H."/>
            <person name="Van Kan J.A.L."/>
        </authorList>
    </citation>
    <scope>NUCLEOTIDE SEQUENCE [LARGE SCALE GENOMIC DNA]</scope>
    <source>
        <strain evidence="3 4">Bt9001</strain>
    </source>
</reference>
<feature type="coiled-coil region" evidence="1">
    <location>
        <begin position="450"/>
        <end position="484"/>
    </location>
</feature>
<dbReference type="AlphaFoldDB" id="A0A4Z1EA76"/>
<organism evidence="3 4">
    <name type="scientific">Botrytis tulipae</name>
    <dbReference type="NCBI Taxonomy" id="87230"/>
    <lineage>
        <taxon>Eukaryota</taxon>
        <taxon>Fungi</taxon>
        <taxon>Dikarya</taxon>
        <taxon>Ascomycota</taxon>
        <taxon>Pezizomycotina</taxon>
        <taxon>Leotiomycetes</taxon>
        <taxon>Helotiales</taxon>
        <taxon>Sclerotiniaceae</taxon>
        <taxon>Botrytis</taxon>
    </lineage>
</organism>